<feature type="chain" id="PRO_5028116677" evidence="3">
    <location>
        <begin position="22"/>
        <end position="379"/>
    </location>
</feature>
<reference evidence="5" key="1">
    <citation type="submission" date="2020-01" db="EMBL/GenBank/DDBJ databases">
        <authorList>
            <person name="Meier V. D."/>
            <person name="Meier V D."/>
        </authorList>
    </citation>
    <scope>NUCLEOTIDE SEQUENCE</scope>
    <source>
        <strain evidence="5">HLG_WM_MAG_07</strain>
    </source>
</reference>
<protein>
    <submittedName>
        <fullName evidence="5">D-3-phosphoglycerate dehydrogenase (EC)</fullName>
        <ecNumber evidence="5">1.1.1.95</ecNumber>
    </submittedName>
</protein>
<dbReference type="GO" id="GO:0051287">
    <property type="term" value="F:NAD binding"/>
    <property type="evidence" value="ECO:0007669"/>
    <property type="project" value="InterPro"/>
</dbReference>
<dbReference type="EMBL" id="CACVAY010000145">
    <property type="protein sequence ID" value="CAA6827962.1"/>
    <property type="molecule type" value="Genomic_DNA"/>
</dbReference>
<dbReference type="SUPFAM" id="SSF52283">
    <property type="entry name" value="Formate/glycerate dehydrogenase catalytic domain-like"/>
    <property type="match status" value="1"/>
</dbReference>
<evidence type="ECO:0000256" key="3">
    <source>
        <dbReference type="SAM" id="SignalP"/>
    </source>
</evidence>
<sequence length="379" mass="42348">MRHLPAIFLFLLFILPTLVIAKDHQVKADSDAVELIRELEIRESKQPARDMPGWKAPNKIVVLVPNNRIPTRPDYKEWLQSAVGDTQLVFVKSAEELELEKEDADVYLGFCQHVTEDMETLTWVQNYFVGVDRCANNKTLLKDSVLLTNTSAIPGPGMAEHTIAMMLMLTKKMTIFYNQQQQQIWKRLESPSTQVMEVGDKTMLVVGLGGIGRQIAKRAHGLGMTVKGIRNSSREGPDYVSYVGLADELTKLAAEADVVVNITPLTKSTTGLYDKAFFKTMKPTAYFINMGRGKSVVTEDLLAALQNGDIAGAGVDVTNPEPLPADHPLWKAPNIIITPHNSAPSDQMLERFWILARENLRRYVAGEKMLNVVNLKRGY</sequence>
<evidence type="ECO:0000313" key="5">
    <source>
        <dbReference type="EMBL" id="CAA6827962.1"/>
    </source>
</evidence>
<dbReference type="GO" id="GO:0004617">
    <property type="term" value="F:phosphoglycerate dehydrogenase activity"/>
    <property type="evidence" value="ECO:0007669"/>
    <property type="project" value="UniProtKB-EC"/>
</dbReference>
<dbReference type="PANTHER" id="PTHR43333:SF1">
    <property type="entry name" value="D-ISOMER SPECIFIC 2-HYDROXYACID DEHYDROGENASE NAD-BINDING DOMAIN-CONTAINING PROTEIN"/>
    <property type="match status" value="1"/>
</dbReference>
<accession>A0A6S6UHH1</accession>
<evidence type="ECO:0000259" key="4">
    <source>
        <dbReference type="Pfam" id="PF02826"/>
    </source>
</evidence>
<dbReference type="InterPro" id="IPR006140">
    <property type="entry name" value="D-isomer_DH_NAD-bd"/>
</dbReference>
<dbReference type="AlphaFoldDB" id="A0A6S6UHH1"/>
<evidence type="ECO:0000256" key="1">
    <source>
        <dbReference type="ARBA" id="ARBA00023002"/>
    </source>
</evidence>
<feature type="signal peptide" evidence="3">
    <location>
        <begin position="1"/>
        <end position="21"/>
    </location>
</feature>
<evidence type="ECO:0000256" key="2">
    <source>
        <dbReference type="ARBA" id="ARBA00023027"/>
    </source>
</evidence>
<dbReference type="InterPro" id="IPR036291">
    <property type="entry name" value="NAD(P)-bd_dom_sf"/>
</dbReference>
<dbReference type="SUPFAM" id="SSF51735">
    <property type="entry name" value="NAD(P)-binding Rossmann-fold domains"/>
    <property type="match status" value="1"/>
</dbReference>
<dbReference type="EC" id="1.1.1.95" evidence="5"/>
<keyword evidence="3" id="KW-0732">Signal</keyword>
<dbReference type="CDD" id="cd05300">
    <property type="entry name" value="2-Hacid_dh_1"/>
    <property type="match status" value="1"/>
</dbReference>
<organism evidence="5">
    <name type="scientific">uncultured Thiotrichaceae bacterium</name>
    <dbReference type="NCBI Taxonomy" id="298394"/>
    <lineage>
        <taxon>Bacteria</taxon>
        <taxon>Pseudomonadati</taxon>
        <taxon>Pseudomonadota</taxon>
        <taxon>Gammaproteobacteria</taxon>
        <taxon>Thiotrichales</taxon>
        <taxon>Thiotrichaceae</taxon>
        <taxon>environmental samples</taxon>
    </lineage>
</organism>
<keyword evidence="1 5" id="KW-0560">Oxidoreductase</keyword>
<keyword evidence="2" id="KW-0520">NAD</keyword>
<name>A0A6S6UHH1_9GAMM</name>
<gene>
    <name evidence="5" type="ORF">HELGO_WM8766</name>
</gene>
<feature type="domain" description="D-isomer specific 2-hydroxyacid dehydrogenase NAD-binding" evidence="4">
    <location>
        <begin position="163"/>
        <end position="341"/>
    </location>
</feature>
<dbReference type="Pfam" id="PF02826">
    <property type="entry name" value="2-Hacid_dh_C"/>
    <property type="match status" value="1"/>
</dbReference>
<proteinExistence type="predicted"/>
<dbReference type="Gene3D" id="3.40.50.720">
    <property type="entry name" value="NAD(P)-binding Rossmann-like Domain"/>
    <property type="match status" value="2"/>
</dbReference>
<dbReference type="PANTHER" id="PTHR43333">
    <property type="entry name" value="2-HACID_DH_C DOMAIN-CONTAINING PROTEIN"/>
    <property type="match status" value="1"/>
</dbReference>